<evidence type="ECO:0000313" key="7">
    <source>
        <dbReference type="EMBL" id="CFW97891.1"/>
    </source>
</evidence>
<keyword evidence="8" id="KW-1185">Reference proteome</keyword>
<dbReference type="InterPro" id="IPR023353">
    <property type="entry name" value="LemA-like_dom_sf"/>
</dbReference>
<feature type="transmembrane region" description="Helical" evidence="6">
    <location>
        <begin position="6"/>
        <end position="27"/>
    </location>
</feature>
<gene>
    <name evidence="7" type="ORF">113</name>
</gene>
<dbReference type="Gene3D" id="1.20.1440.20">
    <property type="entry name" value="LemA-like domain"/>
    <property type="match status" value="1"/>
</dbReference>
<dbReference type="PANTHER" id="PTHR34478">
    <property type="entry name" value="PROTEIN LEMA"/>
    <property type="match status" value="1"/>
</dbReference>
<dbReference type="PANTHER" id="PTHR34478:SF2">
    <property type="entry name" value="MEMBRANE PROTEIN"/>
    <property type="match status" value="1"/>
</dbReference>
<dbReference type="STRING" id="690567.113"/>
<keyword evidence="3 6" id="KW-0812">Transmembrane</keyword>
<dbReference type="GO" id="GO:0016020">
    <property type="term" value="C:membrane"/>
    <property type="evidence" value="ECO:0007669"/>
    <property type="project" value="UniProtKB-SubCell"/>
</dbReference>
<proteinExistence type="inferred from homology"/>
<comment type="subcellular location">
    <subcellularLocation>
        <location evidence="1">Membrane</location>
        <topology evidence="1">Single-pass membrane protein</topology>
    </subcellularLocation>
</comment>
<evidence type="ECO:0000256" key="1">
    <source>
        <dbReference type="ARBA" id="ARBA00004167"/>
    </source>
</evidence>
<comment type="similarity">
    <text evidence="2">Belongs to the LemA family.</text>
</comment>
<dbReference type="EMBL" id="CGIH01000002">
    <property type="protein sequence ID" value="CFW97891.1"/>
    <property type="molecule type" value="Genomic_DNA"/>
</dbReference>
<reference evidence="7 8" key="1">
    <citation type="submission" date="2015-03" db="EMBL/GenBank/DDBJ databases">
        <authorList>
            <person name="Murphy D."/>
        </authorList>
    </citation>
    <scope>NUCLEOTIDE SEQUENCE [LARGE SCALE GENOMIC DNA]</scope>
    <source>
        <strain evidence="7 8">OL-4</strain>
    </source>
</reference>
<keyword evidence="4 6" id="KW-1133">Transmembrane helix</keyword>
<evidence type="ECO:0000256" key="3">
    <source>
        <dbReference type="ARBA" id="ARBA00022692"/>
    </source>
</evidence>
<dbReference type="SUPFAM" id="SSF140478">
    <property type="entry name" value="LemA-like"/>
    <property type="match status" value="1"/>
</dbReference>
<accession>A0A0E3W2G1</accession>
<evidence type="ECO:0000256" key="6">
    <source>
        <dbReference type="SAM" id="Phobius"/>
    </source>
</evidence>
<dbReference type="Proteomes" id="UP000045545">
    <property type="component" value="Unassembled WGS sequence"/>
</dbReference>
<evidence type="ECO:0000256" key="2">
    <source>
        <dbReference type="ARBA" id="ARBA00008854"/>
    </source>
</evidence>
<dbReference type="Pfam" id="PF04011">
    <property type="entry name" value="LemA"/>
    <property type="match status" value="1"/>
</dbReference>
<dbReference type="InterPro" id="IPR007156">
    <property type="entry name" value="MamQ_LemA"/>
</dbReference>
<evidence type="ECO:0000256" key="4">
    <source>
        <dbReference type="ARBA" id="ARBA00022989"/>
    </source>
</evidence>
<dbReference type="AlphaFoldDB" id="A0A0E3W2G1"/>
<name>A0A0E3W2G1_9FIRM</name>
<sequence length="185" mass="20595">MKNRTLWIVMAVLAIVLIAGVSMYNGMISTNEAIDSKWSQVENQLQRRSDLIPNLVATTKGYAAQEREIFTQVAEARSKLAGANTVGEKAQADAELSDALSRLLVVVERYPELKSDANFRQLADELAGTENRLTVARKDYNDAVQAYNTRIKRFPSNMVANMAGFTAREYFKAAEGTQEVPQVQF</sequence>
<protein>
    <submittedName>
        <fullName evidence="7">LemA</fullName>
    </submittedName>
</protein>
<evidence type="ECO:0000313" key="8">
    <source>
        <dbReference type="Proteomes" id="UP000045545"/>
    </source>
</evidence>
<organism evidence="7 8">
    <name type="scientific">Syntrophomonas zehnderi OL-4</name>
    <dbReference type="NCBI Taxonomy" id="690567"/>
    <lineage>
        <taxon>Bacteria</taxon>
        <taxon>Bacillati</taxon>
        <taxon>Bacillota</taxon>
        <taxon>Clostridia</taxon>
        <taxon>Eubacteriales</taxon>
        <taxon>Syntrophomonadaceae</taxon>
        <taxon>Syntrophomonas</taxon>
    </lineage>
</organism>
<evidence type="ECO:0000256" key="5">
    <source>
        <dbReference type="ARBA" id="ARBA00023136"/>
    </source>
</evidence>
<keyword evidence="5 6" id="KW-0472">Membrane</keyword>